<comment type="subunit">
    <text evidence="3">Part of the 50S ribosomal subunit. Forms a cluster with proteins L3 and L19. In the 70S ribosome, L14 and L19 interact and together make contacts with the 16S rRNA in bridges B5 and B8.</text>
</comment>
<dbReference type="OrthoDB" id="9806379at2"/>
<dbReference type="InterPro" id="IPR000218">
    <property type="entry name" value="Ribosomal_uL14"/>
</dbReference>
<dbReference type="PANTHER" id="PTHR11761:SF3">
    <property type="entry name" value="LARGE RIBOSOMAL SUBUNIT PROTEIN UL14M"/>
    <property type="match status" value="1"/>
</dbReference>
<evidence type="ECO:0000313" key="7">
    <source>
        <dbReference type="Proteomes" id="UP000003933"/>
    </source>
</evidence>
<comment type="similarity">
    <text evidence="3 4">Belongs to the universal ribosomal protein uL14 family.</text>
</comment>
<gene>
    <name evidence="3 6" type="primary">rplN</name>
    <name evidence="6" type="ORF">A355_0175</name>
</gene>
<name>J3Z1Q3_CARRU</name>
<dbReference type="SUPFAM" id="SSF50193">
    <property type="entry name" value="Ribosomal protein L14"/>
    <property type="match status" value="1"/>
</dbReference>
<dbReference type="Gene3D" id="2.40.150.20">
    <property type="entry name" value="Ribosomal protein L14"/>
    <property type="match status" value="1"/>
</dbReference>
<evidence type="ECO:0000313" key="6">
    <source>
        <dbReference type="EMBL" id="AFP84194.1"/>
    </source>
</evidence>
<dbReference type="CDD" id="cd00337">
    <property type="entry name" value="Ribosomal_uL14"/>
    <property type="match status" value="1"/>
</dbReference>
<dbReference type="KEGG" id="crt:A355_0175"/>
<evidence type="ECO:0000256" key="1">
    <source>
        <dbReference type="ARBA" id="ARBA00022980"/>
    </source>
</evidence>
<dbReference type="AlphaFoldDB" id="J3Z1Q3"/>
<protein>
    <recommendedName>
        <fullName evidence="3">Large ribosomal subunit protein uL14</fullName>
    </recommendedName>
</protein>
<comment type="function">
    <text evidence="3 5">Binds to 23S rRNA. Forms part of two intersubunit bridges in the 70S ribosome.</text>
</comment>
<dbReference type="SMART" id="SM01374">
    <property type="entry name" value="Ribosomal_L14"/>
    <property type="match status" value="1"/>
</dbReference>
<evidence type="ECO:0000256" key="4">
    <source>
        <dbReference type="RuleBase" id="RU003949"/>
    </source>
</evidence>
<evidence type="ECO:0000256" key="5">
    <source>
        <dbReference type="RuleBase" id="RU003950"/>
    </source>
</evidence>
<keyword evidence="3 5" id="KW-0699">rRNA-binding</keyword>
<dbReference type="GO" id="GO:0006412">
    <property type="term" value="P:translation"/>
    <property type="evidence" value="ECO:0007669"/>
    <property type="project" value="UniProtKB-UniRule"/>
</dbReference>
<dbReference type="PANTHER" id="PTHR11761">
    <property type="entry name" value="50S/60S RIBOSOMAL PROTEIN L14/L23"/>
    <property type="match status" value="1"/>
</dbReference>
<dbReference type="NCBIfam" id="TIGR01067">
    <property type="entry name" value="rplN_bact"/>
    <property type="match status" value="1"/>
</dbReference>
<keyword evidence="3 5" id="KW-0694">RNA-binding</keyword>
<evidence type="ECO:0000256" key="3">
    <source>
        <dbReference type="HAMAP-Rule" id="MF_01367"/>
    </source>
</evidence>
<dbReference type="Proteomes" id="UP000003933">
    <property type="component" value="Chromosome"/>
</dbReference>
<dbReference type="GO" id="GO:0070180">
    <property type="term" value="F:large ribosomal subunit rRNA binding"/>
    <property type="evidence" value="ECO:0007669"/>
    <property type="project" value="TreeGrafter"/>
</dbReference>
<sequence>MIQEQTLLKIIDNSGARIAKCIKVLNGSKKIYAKIGDLIKVVIKSSNINSKIKKGQVLKAIIVRTKYPFKRKDGTKLSFNDNSVILLNNQNQMIATRIFGVLTREVKTNYLSKLISLSNELI</sequence>
<organism evidence="6 7">
    <name type="scientific">Candidatus Carsonella ruddii HT isolate Thao2000</name>
    <dbReference type="NCBI Taxonomy" id="1202539"/>
    <lineage>
        <taxon>Bacteria</taxon>
        <taxon>Pseudomonadati</taxon>
        <taxon>Pseudomonadota</taxon>
        <taxon>Gammaproteobacteria</taxon>
        <taxon>Oceanospirillales</taxon>
        <taxon>Halomonadaceae</taxon>
        <taxon>Zymobacter group</taxon>
        <taxon>Candidatus Carsonella</taxon>
    </lineage>
</organism>
<dbReference type="InterPro" id="IPR036853">
    <property type="entry name" value="Ribosomal_uL14_sf"/>
</dbReference>
<proteinExistence type="inferred from homology"/>
<accession>J3Z1Q3</accession>
<evidence type="ECO:0000256" key="2">
    <source>
        <dbReference type="ARBA" id="ARBA00023274"/>
    </source>
</evidence>
<dbReference type="GO" id="GO:0003735">
    <property type="term" value="F:structural constituent of ribosome"/>
    <property type="evidence" value="ECO:0007669"/>
    <property type="project" value="InterPro"/>
</dbReference>
<dbReference type="Pfam" id="PF00238">
    <property type="entry name" value="Ribosomal_L14"/>
    <property type="match status" value="1"/>
</dbReference>
<dbReference type="InterPro" id="IPR005745">
    <property type="entry name" value="Ribosomal_uL14_bac-type"/>
</dbReference>
<dbReference type="GO" id="GO:0015934">
    <property type="term" value="C:large ribosomal subunit"/>
    <property type="evidence" value="ECO:0007669"/>
    <property type="project" value="InterPro"/>
</dbReference>
<reference evidence="6 7" key="1">
    <citation type="journal article" date="2012" name="Mol. Biol. Evol.">
        <title>Genome reduction and co-evolution between the primary and secondary bacterial symbionts of psyllids.</title>
        <authorList>
            <person name="Sloan D.B."/>
            <person name="Moran N.A."/>
        </authorList>
    </citation>
    <scope>NUCLEOTIDE SEQUENCE [LARGE SCALE GENOMIC DNA]</scope>
    <source>
        <strain evidence="6 7">HT</strain>
    </source>
</reference>
<dbReference type="HAMAP" id="MF_01367">
    <property type="entry name" value="Ribosomal_uL14"/>
    <property type="match status" value="1"/>
</dbReference>
<dbReference type="RefSeq" id="WP_014887494.1">
    <property type="nucleotide sequence ID" value="NC_018417.1"/>
</dbReference>
<keyword evidence="1 3" id="KW-0689">Ribosomal protein</keyword>
<keyword evidence="2 3" id="KW-0687">Ribonucleoprotein</keyword>
<dbReference type="STRING" id="1202539.A355_0175"/>
<dbReference type="EMBL" id="CP003544">
    <property type="protein sequence ID" value="AFP84194.1"/>
    <property type="molecule type" value="Genomic_DNA"/>
</dbReference>
<dbReference type="PATRIC" id="fig|1202539.3.peg.145"/>
<dbReference type="HOGENOM" id="CLU_095071_2_1_6"/>